<reference evidence="7" key="1">
    <citation type="submission" date="2023-02" db="EMBL/GenBank/DDBJ databases">
        <title>Kitasatospora phosalacinea NBRC 14362.</title>
        <authorList>
            <person name="Ichikawa N."/>
            <person name="Sato H."/>
            <person name="Tonouchi N."/>
        </authorList>
    </citation>
    <scope>NUCLEOTIDE SEQUENCE</scope>
    <source>
        <strain evidence="7">NBRC 14362</strain>
    </source>
</reference>
<feature type="region of interest" description="Disordered" evidence="4">
    <location>
        <begin position="31"/>
        <end position="63"/>
    </location>
</feature>
<evidence type="ECO:0000256" key="4">
    <source>
        <dbReference type="SAM" id="MobiDB-lite"/>
    </source>
</evidence>
<dbReference type="RefSeq" id="WP_033256255.1">
    <property type="nucleotide sequence ID" value="NZ_BSRX01000001.1"/>
</dbReference>
<name>A0A9W6PBS0_9ACTN</name>
<evidence type="ECO:0000256" key="5">
    <source>
        <dbReference type="SAM" id="SignalP"/>
    </source>
</evidence>
<proteinExistence type="inferred from homology"/>
<dbReference type="PANTHER" id="PTHR46847">
    <property type="entry name" value="D-ALLOSE-BINDING PERIPLASMIC PROTEIN-RELATED"/>
    <property type="match status" value="1"/>
</dbReference>
<dbReference type="AlphaFoldDB" id="A0A9W6PBS0"/>
<evidence type="ECO:0000256" key="3">
    <source>
        <dbReference type="ARBA" id="ARBA00022729"/>
    </source>
</evidence>
<gene>
    <name evidence="7" type="primary">rbsB</name>
    <name evidence="7" type="ORF">Kpho01_00830</name>
</gene>
<feature type="compositionally biased region" description="Low complexity" evidence="4">
    <location>
        <begin position="39"/>
        <end position="54"/>
    </location>
</feature>
<accession>A0A9W6PBS0</accession>
<feature type="chain" id="PRO_5040856592" evidence="5">
    <location>
        <begin position="24"/>
        <end position="369"/>
    </location>
</feature>
<dbReference type="GO" id="GO:0030246">
    <property type="term" value="F:carbohydrate binding"/>
    <property type="evidence" value="ECO:0007669"/>
    <property type="project" value="UniProtKB-ARBA"/>
</dbReference>
<evidence type="ECO:0000256" key="2">
    <source>
        <dbReference type="ARBA" id="ARBA00007639"/>
    </source>
</evidence>
<dbReference type="Pfam" id="PF13407">
    <property type="entry name" value="Peripla_BP_4"/>
    <property type="match status" value="1"/>
</dbReference>
<dbReference type="InterPro" id="IPR028082">
    <property type="entry name" value="Peripla_BP_I"/>
</dbReference>
<dbReference type="InterPro" id="IPR025997">
    <property type="entry name" value="SBP_2_dom"/>
</dbReference>
<feature type="domain" description="Periplasmic binding protein" evidence="6">
    <location>
        <begin position="89"/>
        <end position="324"/>
    </location>
</feature>
<comment type="subcellular location">
    <subcellularLocation>
        <location evidence="1">Cell envelope</location>
    </subcellularLocation>
</comment>
<feature type="signal peptide" evidence="5">
    <location>
        <begin position="1"/>
        <end position="23"/>
    </location>
</feature>
<dbReference type="Proteomes" id="UP001165143">
    <property type="component" value="Unassembled WGS sequence"/>
</dbReference>
<dbReference type="PANTHER" id="PTHR46847:SF3">
    <property type="entry name" value="GALACTOFURANOSE-BINDING PROTEIN YTFQ"/>
    <property type="match status" value="1"/>
</dbReference>
<organism evidence="7 8">
    <name type="scientific">Kitasatospora phosalacinea</name>
    <dbReference type="NCBI Taxonomy" id="2065"/>
    <lineage>
        <taxon>Bacteria</taxon>
        <taxon>Bacillati</taxon>
        <taxon>Actinomycetota</taxon>
        <taxon>Actinomycetes</taxon>
        <taxon>Kitasatosporales</taxon>
        <taxon>Streptomycetaceae</taxon>
        <taxon>Kitasatospora</taxon>
    </lineage>
</organism>
<dbReference type="CDD" id="cd06309">
    <property type="entry name" value="PBP1_galactofuranose_YtfQ-like"/>
    <property type="match status" value="1"/>
</dbReference>
<keyword evidence="3 5" id="KW-0732">Signal</keyword>
<dbReference type="Gene3D" id="3.40.50.2300">
    <property type="match status" value="2"/>
</dbReference>
<sequence>MNPTPRAKSVVAALLLAGLCASAAACTNQGDGGSSRRTAAAPDNSAAAQQVVSPAAPPARPGCTADAYGAPKLDLAGGKAVVGFSQSESTGNPFRAAETASIEAEAQRLGVKLIERNANADVNAQNAQIQDMIAQGAQVLIVAPENSDGLGPALAAAKAKKIPVLTIDRSVGGTACSDFVAFIGSDFYGQAGIAADDLAGATGGRAHVAVLQGTPGNNVSADRTKGFTDRLAAKYPDMQVVASQTANFDQTEGQKVMEQLLQAHPDITAVYAENDGMALGAIQAMRSAGKTPGKDIKIVSIDGIEQAVQGVVAGQLVADIETNPRFGPLAFQSLKDFYGTAGVQPKVIIKDGHFTADNARQALDQGLVY</sequence>
<evidence type="ECO:0000259" key="6">
    <source>
        <dbReference type="Pfam" id="PF13407"/>
    </source>
</evidence>
<evidence type="ECO:0000313" key="8">
    <source>
        <dbReference type="Proteomes" id="UP001165143"/>
    </source>
</evidence>
<evidence type="ECO:0000313" key="7">
    <source>
        <dbReference type="EMBL" id="GLW52072.1"/>
    </source>
</evidence>
<dbReference type="OrthoDB" id="1957427at2"/>
<dbReference type="EMBL" id="BSRX01000001">
    <property type="protein sequence ID" value="GLW52072.1"/>
    <property type="molecule type" value="Genomic_DNA"/>
</dbReference>
<comment type="caution">
    <text evidence="7">The sequence shown here is derived from an EMBL/GenBank/DDBJ whole genome shotgun (WGS) entry which is preliminary data.</text>
</comment>
<evidence type="ECO:0000256" key="1">
    <source>
        <dbReference type="ARBA" id="ARBA00004196"/>
    </source>
</evidence>
<comment type="similarity">
    <text evidence="2">Belongs to the bacterial solute-binding protein 2 family.</text>
</comment>
<protein>
    <submittedName>
        <fullName evidence="7">LacI family transcriptional regulator</fullName>
    </submittedName>
</protein>
<dbReference type="GO" id="GO:0030313">
    <property type="term" value="C:cell envelope"/>
    <property type="evidence" value="ECO:0007669"/>
    <property type="project" value="UniProtKB-SubCell"/>
</dbReference>
<dbReference type="PROSITE" id="PS51257">
    <property type="entry name" value="PROKAR_LIPOPROTEIN"/>
    <property type="match status" value="1"/>
</dbReference>
<dbReference type="SUPFAM" id="SSF53822">
    <property type="entry name" value="Periplasmic binding protein-like I"/>
    <property type="match status" value="1"/>
</dbReference>